<reference evidence="3" key="1">
    <citation type="submission" date="2016-08" db="EMBL/GenBank/DDBJ databases">
        <title>Complete genome sequence of the organohalide-respiring Epsilonproteobacterium Sulfurospirillum halorespirans.</title>
        <authorList>
            <person name="Goris T."/>
            <person name="Zimmermann J."/>
            <person name="Schenz B."/>
            <person name="Lemos M."/>
            <person name="Hackermueller J."/>
            <person name="Diekert G."/>
        </authorList>
    </citation>
    <scope>NUCLEOTIDE SEQUENCE [LARGE SCALE GENOMIC DNA]</scope>
    <source>
        <strain>DSM 13726</strain>
        <strain evidence="3">PCE-M2</strain>
    </source>
</reference>
<sequence length="220" mass="24310">MKKIALRSFITLVFATSALLFSGCAAKRGEVALQVPTATAETAPSNGQQIYINSVVDKRVFEVKPPEPNIPSLDPSEPQTDAIKARAVARKRNGYGMAMGDIVLNANQTVNSVIKESLKEAFKNKGYHVIENKEQITPQTYIADVNILKFWAWMNPGAFAIALSCEIETNIKMKKEGDPKTYNVSVKAADSYQMGTESNYIEIMQKALQKYIAEAQTEIK</sequence>
<dbReference type="AlphaFoldDB" id="A0A1D7TNB2"/>
<protein>
    <recommendedName>
        <fullName evidence="4">Flagellar biosynthesis protein</fullName>
    </recommendedName>
</protein>
<feature type="chain" id="PRO_5009099582" description="Flagellar biosynthesis protein" evidence="1">
    <location>
        <begin position="27"/>
        <end position="220"/>
    </location>
</feature>
<evidence type="ECO:0000313" key="2">
    <source>
        <dbReference type="EMBL" id="AOO66477.1"/>
    </source>
</evidence>
<dbReference type="EMBL" id="CP017111">
    <property type="protein sequence ID" value="AOO66477.1"/>
    <property type="molecule type" value="Genomic_DNA"/>
</dbReference>
<accession>A0A1D7TNB2</accession>
<name>A0A1D7TNB2_9BACT</name>
<evidence type="ECO:0000313" key="3">
    <source>
        <dbReference type="Proteomes" id="UP000094609"/>
    </source>
</evidence>
<dbReference type="PATRIC" id="fig|1193502.14.peg.2754"/>
<dbReference type="RefSeq" id="WP_069479008.1">
    <property type="nucleotide sequence ID" value="NZ_CP017111.1"/>
</dbReference>
<feature type="signal peptide" evidence="1">
    <location>
        <begin position="1"/>
        <end position="26"/>
    </location>
</feature>
<evidence type="ECO:0008006" key="4">
    <source>
        <dbReference type="Google" id="ProtNLM"/>
    </source>
</evidence>
<dbReference type="Proteomes" id="UP000094609">
    <property type="component" value="Chromosome"/>
</dbReference>
<dbReference type="KEGG" id="shal:SHALO_2719"/>
<keyword evidence="1" id="KW-0732">Signal</keyword>
<keyword evidence="3" id="KW-1185">Reference proteome</keyword>
<dbReference type="STRING" id="1193502.SHALO_2719"/>
<proteinExistence type="predicted"/>
<evidence type="ECO:0000256" key="1">
    <source>
        <dbReference type="SAM" id="SignalP"/>
    </source>
</evidence>
<gene>
    <name evidence="2" type="ORF">SHALO_2719</name>
</gene>
<organism evidence="2 3">
    <name type="scientific">Sulfurospirillum halorespirans DSM 13726</name>
    <dbReference type="NCBI Taxonomy" id="1193502"/>
    <lineage>
        <taxon>Bacteria</taxon>
        <taxon>Pseudomonadati</taxon>
        <taxon>Campylobacterota</taxon>
        <taxon>Epsilonproteobacteria</taxon>
        <taxon>Campylobacterales</taxon>
        <taxon>Sulfurospirillaceae</taxon>
        <taxon>Sulfurospirillum</taxon>
    </lineage>
</organism>
<dbReference type="PROSITE" id="PS51257">
    <property type="entry name" value="PROKAR_LIPOPROTEIN"/>
    <property type="match status" value="1"/>
</dbReference>